<accession>A0A1E8CKC2</accession>
<dbReference type="GO" id="GO:0003677">
    <property type="term" value="F:DNA binding"/>
    <property type="evidence" value="ECO:0007669"/>
    <property type="project" value="InterPro"/>
</dbReference>
<dbReference type="SUPFAM" id="SSF56349">
    <property type="entry name" value="DNA breaking-rejoining enzymes"/>
    <property type="match status" value="1"/>
</dbReference>
<comment type="caution">
    <text evidence="4">The sequence shown here is derived from an EMBL/GenBank/DDBJ whole genome shotgun (WGS) entry which is preliminary data.</text>
</comment>
<keyword evidence="2" id="KW-0233">DNA recombination</keyword>
<sequence length="329" mass="37063">MATIRKLRDKWQAQIRLKGIKPIAKSFDKKSDAVNWVRVTESKVTLGTFVDPRASDNVSLSKLIDLYLDRIRQQGRESKPETSRLKRLGRVLGDVSLSRLSVYTLSGYRDQRLLEANPATVIHELSLLTRLLRLAGTDFGIPLPQGVPSIRLPKMPCGRIRRLSEDEEQRLFAAAKSDPEMHDIILLAMECATRRSELLSIEKTDVDLDRRTLTLRKTKSGLERVIPLSMVALEAIQRRMSDGVKVFNLSPSVVSQRFAAISKNAGIGGLRFHDLRHEAVSRFFEKGLTTVEVAAISGHQSLSMLQRYTHIKPEHLVKRLDTLVKVALA</sequence>
<dbReference type="Proteomes" id="UP000175669">
    <property type="component" value="Unassembled WGS sequence"/>
</dbReference>
<dbReference type="InterPro" id="IPR013762">
    <property type="entry name" value="Integrase-like_cat_sf"/>
</dbReference>
<evidence type="ECO:0000256" key="1">
    <source>
        <dbReference type="ARBA" id="ARBA00022908"/>
    </source>
</evidence>
<dbReference type="InterPro" id="IPR011010">
    <property type="entry name" value="DNA_brk_join_enz"/>
</dbReference>
<dbReference type="InterPro" id="IPR002104">
    <property type="entry name" value="Integrase_catalytic"/>
</dbReference>
<protein>
    <recommendedName>
        <fullName evidence="3">Tyr recombinase domain-containing protein</fullName>
    </recommendedName>
</protein>
<dbReference type="OrthoDB" id="9057547at2"/>
<dbReference type="STRING" id="1524254.PHACT_06005"/>
<dbReference type="Gene3D" id="1.10.443.10">
    <property type="entry name" value="Intergrase catalytic core"/>
    <property type="match status" value="1"/>
</dbReference>
<dbReference type="Pfam" id="PF00589">
    <property type="entry name" value="Phage_integrase"/>
    <property type="match status" value="1"/>
</dbReference>
<dbReference type="GO" id="GO:0006310">
    <property type="term" value="P:DNA recombination"/>
    <property type="evidence" value="ECO:0007669"/>
    <property type="project" value="UniProtKB-KW"/>
</dbReference>
<dbReference type="PANTHER" id="PTHR30349:SF94">
    <property type="entry name" value="INTEGRASE_RECOMBINASE HI_1414-RELATED"/>
    <property type="match status" value="1"/>
</dbReference>
<dbReference type="EMBL" id="MASR01000001">
    <property type="protein sequence ID" value="OFE12745.1"/>
    <property type="molecule type" value="Genomic_DNA"/>
</dbReference>
<dbReference type="GO" id="GO:0015074">
    <property type="term" value="P:DNA integration"/>
    <property type="evidence" value="ECO:0007669"/>
    <property type="project" value="UniProtKB-KW"/>
</dbReference>
<dbReference type="InterPro" id="IPR050090">
    <property type="entry name" value="Tyrosine_recombinase_XerCD"/>
</dbReference>
<keyword evidence="5" id="KW-1185">Reference proteome</keyword>
<dbReference type="PROSITE" id="PS51898">
    <property type="entry name" value="TYR_RECOMBINASE"/>
    <property type="match status" value="1"/>
</dbReference>
<organism evidence="4 5">
    <name type="scientific">Pseudohongiella acticola</name>
    <dbReference type="NCBI Taxonomy" id="1524254"/>
    <lineage>
        <taxon>Bacteria</taxon>
        <taxon>Pseudomonadati</taxon>
        <taxon>Pseudomonadota</taxon>
        <taxon>Gammaproteobacteria</taxon>
        <taxon>Pseudomonadales</taxon>
        <taxon>Pseudohongiellaceae</taxon>
        <taxon>Pseudohongiella</taxon>
    </lineage>
</organism>
<evidence type="ECO:0000313" key="5">
    <source>
        <dbReference type="Proteomes" id="UP000175669"/>
    </source>
</evidence>
<proteinExistence type="predicted"/>
<name>A0A1E8CKC2_9GAMM</name>
<dbReference type="AlphaFoldDB" id="A0A1E8CKC2"/>
<reference evidence="5" key="1">
    <citation type="submission" date="2016-07" db="EMBL/GenBank/DDBJ databases">
        <authorList>
            <person name="Florea S."/>
            <person name="Webb J.S."/>
            <person name="Jaromczyk J."/>
            <person name="Schardl C.L."/>
        </authorList>
    </citation>
    <scope>NUCLEOTIDE SEQUENCE [LARGE SCALE GENOMIC DNA]</scope>
    <source>
        <strain evidence="5">KCTC 42131</strain>
    </source>
</reference>
<dbReference type="RefSeq" id="WP_070116354.1">
    <property type="nucleotide sequence ID" value="NZ_MASR01000001.1"/>
</dbReference>
<evidence type="ECO:0000259" key="3">
    <source>
        <dbReference type="PROSITE" id="PS51898"/>
    </source>
</evidence>
<feature type="domain" description="Tyr recombinase" evidence="3">
    <location>
        <begin position="158"/>
        <end position="321"/>
    </location>
</feature>
<keyword evidence="1" id="KW-0229">DNA integration</keyword>
<evidence type="ECO:0000256" key="2">
    <source>
        <dbReference type="ARBA" id="ARBA00023172"/>
    </source>
</evidence>
<gene>
    <name evidence="4" type="ORF">PHACT_06005</name>
</gene>
<evidence type="ECO:0000313" key="4">
    <source>
        <dbReference type="EMBL" id="OFE12745.1"/>
    </source>
</evidence>
<dbReference type="CDD" id="cd00796">
    <property type="entry name" value="INT_Rci_Hp1_C"/>
    <property type="match status" value="1"/>
</dbReference>
<dbReference type="PANTHER" id="PTHR30349">
    <property type="entry name" value="PHAGE INTEGRASE-RELATED"/>
    <property type="match status" value="1"/>
</dbReference>